<dbReference type="EMBL" id="JACNFK010000010">
    <property type="protein sequence ID" value="MBC8518877.1"/>
    <property type="molecule type" value="Genomic_DNA"/>
</dbReference>
<dbReference type="HAMAP" id="MF_00463">
    <property type="entry name" value="RsxB_RnfB"/>
    <property type="match status" value="1"/>
</dbReference>
<feature type="binding site" evidence="13 14">
    <location>
        <position position="71"/>
    </location>
    <ligand>
        <name>[4Fe-4S] cluster</name>
        <dbReference type="ChEBI" id="CHEBI:49883"/>
        <label>1</label>
    </ligand>
</feature>
<comment type="subcellular location">
    <subcellularLocation>
        <location evidence="13">Cell inner membrane</location>
    </subcellularLocation>
</comment>
<keyword evidence="10 13" id="KW-0411">Iron-sulfur</keyword>
<evidence type="ECO:0000256" key="8">
    <source>
        <dbReference type="ARBA" id="ARBA00022982"/>
    </source>
</evidence>
<dbReference type="GO" id="GO:0009055">
    <property type="term" value="F:electron transfer activity"/>
    <property type="evidence" value="ECO:0007669"/>
    <property type="project" value="InterPro"/>
</dbReference>
<keyword evidence="7 13" id="KW-1278">Translocase</keyword>
<dbReference type="PANTHER" id="PTHR42859:SF3">
    <property type="entry name" value="ION-TRANSLOCATING OXIDOREDUCTASE COMPLEX SUBUNIT B"/>
    <property type="match status" value="1"/>
</dbReference>
<dbReference type="SUPFAM" id="SSF54862">
    <property type="entry name" value="4Fe-4S ferredoxins"/>
    <property type="match status" value="1"/>
</dbReference>
<evidence type="ECO:0000256" key="7">
    <source>
        <dbReference type="ARBA" id="ARBA00022967"/>
    </source>
</evidence>
<dbReference type="InterPro" id="IPR010207">
    <property type="entry name" value="Elect_transpt_cplx_RnfB/RsxB"/>
</dbReference>
<dbReference type="PROSITE" id="PS51379">
    <property type="entry name" value="4FE4S_FER_2"/>
    <property type="match status" value="2"/>
</dbReference>
<keyword evidence="1 13" id="KW-0813">Transport</keyword>
<accession>A0A8J6P6M8</accession>
<feature type="binding site" evidence="13 14">
    <location>
        <position position="49"/>
    </location>
    <ligand>
        <name>[4Fe-4S] cluster</name>
        <dbReference type="ChEBI" id="CHEBI:49883"/>
        <label>1</label>
    </ligand>
</feature>
<feature type="binding site" evidence="13 14">
    <location>
        <position position="146"/>
    </location>
    <ligand>
        <name>[4Fe-4S] cluster</name>
        <dbReference type="ChEBI" id="CHEBI:49883"/>
        <label>3</label>
    </ligand>
</feature>
<dbReference type="GO" id="GO:0051539">
    <property type="term" value="F:4 iron, 4 sulfur cluster binding"/>
    <property type="evidence" value="ECO:0007669"/>
    <property type="project" value="UniProtKB-UniRule"/>
</dbReference>
<comment type="similarity">
    <text evidence="13">Belongs to the 4Fe4S bacterial-type ferredoxin family. RnfB subfamily.</text>
</comment>
<feature type="binding site" evidence="13 14">
    <location>
        <position position="54"/>
    </location>
    <ligand>
        <name>[4Fe-4S] cluster</name>
        <dbReference type="ChEBI" id="CHEBI:49883"/>
        <label>1</label>
    </ligand>
</feature>
<evidence type="ECO:0000256" key="3">
    <source>
        <dbReference type="ARBA" id="ARBA00022485"/>
    </source>
</evidence>
<evidence type="ECO:0000313" key="18">
    <source>
        <dbReference type="Proteomes" id="UP000654401"/>
    </source>
</evidence>
<organism evidence="17 18">
    <name type="scientific">Candidatus Thiopontia autotrophica</name>
    <dbReference type="NCBI Taxonomy" id="2841688"/>
    <lineage>
        <taxon>Bacteria</taxon>
        <taxon>Pseudomonadati</taxon>
        <taxon>Pseudomonadota</taxon>
        <taxon>Gammaproteobacteria</taxon>
        <taxon>Candidatus Thiopontia</taxon>
    </lineage>
</organism>
<comment type="subunit">
    <text evidence="13">The complex is composed of six subunits: RnfA, RnfB, RnfC, RnfD, RnfE and RnfG.</text>
</comment>
<feature type="domain" description="4Fe-4S ferredoxin-type" evidence="15">
    <location>
        <begin position="131"/>
        <end position="160"/>
    </location>
</feature>
<dbReference type="GO" id="GO:0005886">
    <property type="term" value="C:plasma membrane"/>
    <property type="evidence" value="ECO:0007669"/>
    <property type="project" value="UniProtKB-SubCell"/>
</dbReference>
<feature type="binding site" evidence="13 14">
    <location>
        <position position="120"/>
    </location>
    <ligand>
        <name>[4Fe-4S] cluster</name>
        <dbReference type="ChEBI" id="CHEBI:49883"/>
        <label>3</label>
    </ligand>
</feature>
<keyword evidence="3 13" id="KW-0004">4Fe-4S</keyword>
<evidence type="ECO:0000256" key="14">
    <source>
        <dbReference type="PIRSR" id="PIRSR005784-1"/>
    </source>
</evidence>
<feature type="region of interest" description="Hydrophobic" evidence="13">
    <location>
        <begin position="1"/>
        <end position="23"/>
    </location>
</feature>
<comment type="function">
    <text evidence="13">Part of a membrane-bound complex that couples electron transfer with translocation of ions across the membrane.</text>
</comment>
<evidence type="ECO:0000259" key="16">
    <source>
        <dbReference type="PROSITE" id="PS51656"/>
    </source>
</evidence>
<dbReference type="InterPro" id="IPR007202">
    <property type="entry name" value="4Fe-4S_dom"/>
</dbReference>
<comment type="caution">
    <text evidence="17">The sequence shown here is derived from an EMBL/GenBank/DDBJ whole genome shotgun (WGS) entry which is preliminary data.</text>
</comment>
<dbReference type="PROSITE" id="PS00198">
    <property type="entry name" value="4FE4S_FER_1"/>
    <property type="match status" value="1"/>
</dbReference>
<keyword evidence="2 13" id="KW-1003">Cell membrane</keyword>
<keyword evidence="4 13" id="KW-0997">Cell inner membrane</keyword>
<evidence type="ECO:0000256" key="4">
    <source>
        <dbReference type="ARBA" id="ARBA00022519"/>
    </source>
</evidence>
<dbReference type="FunFam" id="1.10.15.40:FF:000001">
    <property type="entry name" value="Ion-translocating oxidoreductase complex subunit B"/>
    <property type="match status" value="1"/>
</dbReference>
<reference evidence="17 18" key="1">
    <citation type="submission" date="2020-08" db="EMBL/GenBank/DDBJ databases">
        <title>Bridging the membrane lipid divide: bacteria of the FCB group superphylum have the potential to synthesize archaeal ether lipids.</title>
        <authorList>
            <person name="Villanueva L."/>
            <person name="Von Meijenfeldt F.A.B."/>
            <person name="Westbye A.B."/>
            <person name="Yadav S."/>
            <person name="Hopmans E.C."/>
            <person name="Dutilh B.E."/>
            <person name="Sinninghe Damste J.S."/>
        </authorList>
    </citation>
    <scope>NUCLEOTIDE SEQUENCE [LARGE SCALE GENOMIC DNA]</scope>
    <source>
        <strain evidence="17">NIOZ-UU100</strain>
    </source>
</reference>
<comment type="caution">
    <text evidence="13">Lacks conserved residue(s) required for the propagation of feature annotation.</text>
</comment>
<evidence type="ECO:0000259" key="15">
    <source>
        <dbReference type="PROSITE" id="PS51379"/>
    </source>
</evidence>
<dbReference type="GO" id="GO:0022900">
    <property type="term" value="P:electron transport chain"/>
    <property type="evidence" value="ECO:0007669"/>
    <property type="project" value="UniProtKB-UniRule"/>
</dbReference>
<dbReference type="EC" id="7.-.-.-" evidence="13"/>
<dbReference type="Pfam" id="PF04060">
    <property type="entry name" value="FeS"/>
    <property type="match status" value="1"/>
</dbReference>
<evidence type="ECO:0000256" key="12">
    <source>
        <dbReference type="ARBA" id="ARBA00067794"/>
    </source>
</evidence>
<feature type="domain" description="4Fe-4S" evidence="16">
    <location>
        <begin position="29"/>
        <end position="88"/>
    </location>
</feature>
<feature type="binding site" evidence="13 14">
    <location>
        <position position="113"/>
    </location>
    <ligand>
        <name>[4Fe-4S] cluster</name>
        <dbReference type="ChEBI" id="CHEBI:49883"/>
        <label>2</label>
    </ligand>
</feature>
<evidence type="ECO:0000313" key="17">
    <source>
        <dbReference type="EMBL" id="MBC8518877.1"/>
    </source>
</evidence>
<dbReference type="InterPro" id="IPR016463">
    <property type="entry name" value="RnfB/RsxB_Proteobac"/>
</dbReference>
<dbReference type="Pfam" id="PF14697">
    <property type="entry name" value="Fer4_21"/>
    <property type="match status" value="1"/>
</dbReference>
<keyword evidence="6 13" id="KW-0677">Repeat</keyword>
<keyword evidence="11 13" id="KW-0472">Membrane</keyword>
<name>A0A8J6P6M8_9GAMM</name>
<feature type="binding site" evidence="13 14">
    <location>
        <position position="150"/>
    </location>
    <ligand>
        <name>[4Fe-4S] cluster</name>
        <dbReference type="ChEBI" id="CHEBI:49883"/>
        <label>2</label>
    </ligand>
</feature>
<evidence type="ECO:0000256" key="1">
    <source>
        <dbReference type="ARBA" id="ARBA00022448"/>
    </source>
</evidence>
<dbReference type="Proteomes" id="UP000654401">
    <property type="component" value="Unassembled WGS sequence"/>
</dbReference>
<dbReference type="Gene3D" id="1.10.15.40">
    <property type="entry name" value="Electron transport complex subunit B, putative Fe-S cluster"/>
    <property type="match status" value="1"/>
</dbReference>
<dbReference type="PIRSF" id="PIRSF005784">
    <property type="entry name" value="Elect_transpt_RnfB"/>
    <property type="match status" value="1"/>
</dbReference>
<evidence type="ECO:0000256" key="9">
    <source>
        <dbReference type="ARBA" id="ARBA00023004"/>
    </source>
</evidence>
<evidence type="ECO:0000256" key="13">
    <source>
        <dbReference type="HAMAP-Rule" id="MF_00463"/>
    </source>
</evidence>
<feature type="binding site" evidence="13 14">
    <location>
        <position position="143"/>
    </location>
    <ligand>
        <name>[4Fe-4S] cluster</name>
        <dbReference type="ChEBI" id="CHEBI:49883"/>
        <label>3</label>
    </ligand>
</feature>
<evidence type="ECO:0000256" key="2">
    <source>
        <dbReference type="ARBA" id="ARBA00022475"/>
    </source>
</evidence>
<dbReference type="NCBIfam" id="TIGR01944">
    <property type="entry name" value="rnfB"/>
    <property type="match status" value="1"/>
</dbReference>
<evidence type="ECO:0000256" key="10">
    <source>
        <dbReference type="ARBA" id="ARBA00023014"/>
    </source>
</evidence>
<dbReference type="InterPro" id="IPR017896">
    <property type="entry name" value="4Fe4S_Fe-S-bd"/>
</dbReference>
<feature type="binding site" evidence="13 14">
    <location>
        <position position="46"/>
    </location>
    <ligand>
        <name>[4Fe-4S] cluster</name>
        <dbReference type="ChEBI" id="CHEBI:49883"/>
        <label>1</label>
    </ligand>
</feature>
<proteinExistence type="inferred from homology"/>
<comment type="cofactor">
    <cofactor evidence="13 14">
        <name>[4Fe-4S] cluster</name>
        <dbReference type="ChEBI" id="CHEBI:49883"/>
    </cofactor>
    <text evidence="13 14">Binds 3 [4Fe-4S] clusters.</text>
</comment>
<dbReference type="InterPro" id="IPR050294">
    <property type="entry name" value="RnfB_subfamily"/>
</dbReference>
<evidence type="ECO:0000256" key="5">
    <source>
        <dbReference type="ARBA" id="ARBA00022723"/>
    </source>
</evidence>
<sequence length="177" mass="18813">MLSAILAITVLASAFGALLGFASIRYRIEGDPIVEKIDQLLPQTQCGQCGYPGCKPYAEAIAKNGAEINLCPPGGESVMVALADLLDREPVALEQEERLPSIALIDENTCIGCTLCIQACPVDAILGAAKNMHTVITSECTGCELCLPPCPVDCITMEPIPEEINDWIWPAPSREAA</sequence>
<evidence type="ECO:0000256" key="11">
    <source>
        <dbReference type="ARBA" id="ARBA00023136"/>
    </source>
</evidence>
<feature type="domain" description="4Fe-4S ferredoxin-type" evidence="15">
    <location>
        <begin position="101"/>
        <end position="130"/>
    </location>
</feature>
<protein>
    <recommendedName>
        <fullName evidence="12 13">Ion-translocating oxidoreductase complex subunit B</fullName>
        <ecNumber evidence="13">7.-.-.-</ecNumber>
    </recommendedName>
    <alternativeName>
        <fullName evidence="13">Rnf electron transport complex subunit B</fullName>
    </alternativeName>
</protein>
<evidence type="ECO:0000256" key="6">
    <source>
        <dbReference type="ARBA" id="ARBA00022737"/>
    </source>
</evidence>
<dbReference type="GO" id="GO:0046872">
    <property type="term" value="F:metal ion binding"/>
    <property type="evidence" value="ECO:0007669"/>
    <property type="project" value="UniProtKB-KW"/>
</dbReference>
<dbReference type="NCBIfam" id="NF003475">
    <property type="entry name" value="PRK05113.1"/>
    <property type="match status" value="1"/>
</dbReference>
<dbReference type="AlphaFoldDB" id="A0A8J6P6M8"/>
<dbReference type="PROSITE" id="PS51656">
    <property type="entry name" value="4FE4S"/>
    <property type="match status" value="1"/>
</dbReference>
<keyword evidence="9 13" id="KW-0408">Iron</keyword>
<feature type="binding site" evidence="13 14">
    <location>
        <position position="116"/>
    </location>
    <ligand>
        <name>[4Fe-4S] cluster</name>
        <dbReference type="ChEBI" id="CHEBI:49883"/>
        <label>2</label>
    </ligand>
</feature>
<feature type="binding site" evidence="13 14">
    <location>
        <position position="110"/>
    </location>
    <ligand>
        <name>[4Fe-4S] cluster</name>
        <dbReference type="ChEBI" id="CHEBI:49883"/>
        <label>2</label>
    </ligand>
</feature>
<dbReference type="Gene3D" id="3.30.70.20">
    <property type="match status" value="1"/>
</dbReference>
<keyword evidence="8 13" id="KW-0249">Electron transport</keyword>
<feature type="binding site" evidence="13 14">
    <location>
        <position position="140"/>
    </location>
    <ligand>
        <name>[4Fe-4S] cluster</name>
        <dbReference type="ChEBI" id="CHEBI:49883"/>
        <label>3</label>
    </ligand>
</feature>
<keyword evidence="5 13" id="KW-0479">Metal-binding</keyword>
<dbReference type="InterPro" id="IPR017900">
    <property type="entry name" value="4Fe4S_Fe_S_CS"/>
</dbReference>
<dbReference type="PANTHER" id="PTHR42859">
    <property type="entry name" value="OXIDOREDUCTASE"/>
    <property type="match status" value="1"/>
</dbReference>
<gene>
    <name evidence="17" type="primary">rsxB</name>
    <name evidence="13" type="synonym">rnfB</name>
    <name evidence="17" type="ORF">H8D24_00525</name>
</gene>